<proteinExistence type="predicted"/>
<dbReference type="AlphaFoldDB" id="A0A011Q480"/>
<name>A0A011Q480_ACCRE</name>
<feature type="region of interest" description="Disordered" evidence="1">
    <location>
        <begin position="1"/>
        <end position="30"/>
    </location>
</feature>
<evidence type="ECO:0000313" key="3">
    <source>
        <dbReference type="Proteomes" id="UP000022141"/>
    </source>
</evidence>
<reference evidence="2" key="1">
    <citation type="submission" date="2014-02" db="EMBL/GenBank/DDBJ databases">
        <title>Expanding our view of genomic diversity in Candidatus Accumulibacter clades.</title>
        <authorList>
            <person name="Skennerton C.T."/>
            <person name="Barr J.J."/>
            <person name="Slater F.R."/>
            <person name="Bond P.L."/>
            <person name="Tyson G.W."/>
        </authorList>
    </citation>
    <scope>NUCLEOTIDE SEQUENCE [LARGE SCALE GENOMIC DNA]</scope>
</reference>
<comment type="caution">
    <text evidence="2">The sequence shown here is derived from an EMBL/GenBank/DDBJ whole genome shotgun (WGS) entry which is preliminary data.</text>
</comment>
<dbReference type="EMBL" id="JEMY01000075">
    <property type="protein sequence ID" value="EXI84102.1"/>
    <property type="molecule type" value="Genomic_DNA"/>
</dbReference>
<sequence>MPIQPFTVLEGTRGYPPPEKRFSRKSLSVSTVCSRTPRQPLLIGQQQRERQGRKAAQLRVALRREGAVKRGGVQRRLVGQYSAALSMSELWLRLSPLQSSSTNTNTNV</sequence>
<protein>
    <submittedName>
        <fullName evidence="2">Uncharacterized protein</fullName>
    </submittedName>
</protein>
<accession>A0A011Q480</accession>
<keyword evidence="3" id="KW-1185">Reference proteome</keyword>
<evidence type="ECO:0000256" key="1">
    <source>
        <dbReference type="SAM" id="MobiDB-lite"/>
    </source>
</evidence>
<dbReference type="Proteomes" id="UP000022141">
    <property type="component" value="Unassembled WGS sequence"/>
</dbReference>
<evidence type="ECO:0000313" key="2">
    <source>
        <dbReference type="EMBL" id="EXI84102.1"/>
    </source>
</evidence>
<gene>
    <name evidence="2" type="ORF">AW11_03967</name>
</gene>
<organism evidence="2 3">
    <name type="scientific">Accumulibacter regalis</name>
    <dbReference type="NCBI Taxonomy" id="522306"/>
    <lineage>
        <taxon>Bacteria</taxon>
        <taxon>Pseudomonadati</taxon>
        <taxon>Pseudomonadota</taxon>
        <taxon>Betaproteobacteria</taxon>
        <taxon>Candidatus Accumulibacter</taxon>
    </lineage>
</organism>